<keyword evidence="4 6" id="KW-0012">Acyltransferase</keyword>
<comment type="similarity">
    <text evidence="1 6">Belongs to the transferase hexapeptide repeat family.</text>
</comment>
<gene>
    <name evidence="7" type="primary">cysE</name>
    <name evidence="7" type="ORF">C3F09_08870</name>
</gene>
<dbReference type="EC" id="2.3.1.30" evidence="6"/>
<dbReference type="SUPFAM" id="SSF51161">
    <property type="entry name" value="Trimeric LpxA-like enzymes"/>
    <property type="match status" value="1"/>
</dbReference>
<evidence type="ECO:0000256" key="3">
    <source>
        <dbReference type="ARBA" id="ARBA00022679"/>
    </source>
</evidence>
<dbReference type="AlphaFoldDB" id="A0A855X161"/>
<dbReference type="GO" id="GO:0006535">
    <property type="term" value="P:cysteine biosynthetic process from serine"/>
    <property type="evidence" value="ECO:0007669"/>
    <property type="project" value="InterPro"/>
</dbReference>
<evidence type="ECO:0000256" key="2">
    <source>
        <dbReference type="ARBA" id="ARBA00022605"/>
    </source>
</evidence>
<dbReference type="NCBIfam" id="TIGR01172">
    <property type="entry name" value="cysE"/>
    <property type="match status" value="1"/>
</dbReference>
<dbReference type="InterPro" id="IPR001451">
    <property type="entry name" value="Hexapep"/>
</dbReference>
<keyword evidence="2" id="KW-0028">Amino-acid biosynthesis</keyword>
<dbReference type="Proteomes" id="UP000250918">
    <property type="component" value="Unassembled WGS sequence"/>
</dbReference>
<reference evidence="7 8" key="1">
    <citation type="journal article" date="2018" name="ISME J.">
        <title>A methanotrophic archaeon couples anaerobic oxidation of methane to Fe(III) reduction.</title>
        <authorList>
            <person name="Cai C."/>
            <person name="Leu A.O."/>
            <person name="Xie G.J."/>
            <person name="Guo J."/>
            <person name="Feng Y."/>
            <person name="Zhao J.X."/>
            <person name="Tyson G.W."/>
            <person name="Yuan Z."/>
            <person name="Hu S."/>
        </authorList>
    </citation>
    <scope>NUCLEOTIDE SEQUENCE [LARGE SCALE GENOMIC DNA]</scope>
    <source>
        <strain evidence="7">FeB_12</strain>
    </source>
</reference>
<comment type="catalytic activity">
    <reaction evidence="5 6">
        <text>L-serine + acetyl-CoA = O-acetyl-L-serine + CoA</text>
        <dbReference type="Rhea" id="RHEA:24560"/>
        <dbReference type="ChEBI" id="CHEBI:33384"/>
        <dbReference type="ChEBI" id="CHEBI:57287"/>
        <dbReference type="ChEBI" id="CHEBI:57288"/>
        <dbReference type="ChEBI" id="CHEBI:58340"/>
        <dbReference type="EC" id="2.3.1.30"/>
    </reaction>
</comment>
<dbReference type="InterPro" id="IPR042122">
    <property type="entry name" value="Ser_AcTrfase_N_sf"/>
</dbReference>
<comment type="caution">
    <text evidence="7">The sequence shown here is derived from an EMBL/GenBank/DDBJ whole genome shotgun (WGS) entry which is preliminary data.</text>
</comment>
<dbReference type="InterPro" id="IPR011004">
    <property type="entry name" value="Trimer_LpxA-like_sf"/>
</dbReference>
<evidence type="ECO:0000256" key="1">
    <source>
        <dbReference type="ARBA" id="ARBA00007274"/>
    </source>
</evidence>
<organism evidence="7 8">
    <name type="scientific">candidate division GN15 bacterium</name>
    <dbReference type="NCBI Taxonomy" id="2072418"/>
    <lineage>
        <taxon>Bacteria</taxon>
        <taxon>candidate division GN15</taxon>
    </lineage>
</organism>
<dbReference type="PIRSF" id="PIRSF000441">
    <property type="entry name" value="CysE"/>
    <property type="match status" value="1"/>
</dbReference>
<proteinExistence type="inferred from homology"/>
<evidence type="ECO:0000313" key="8">
    <source>
        <dbReference type="Proteomes" id="UP000250918"/>
    </source>
</evidence>
<dbReference type="NCBIfam" id="NF041874">
    <property type="entry name" value="EPS_EpsC"/>
    <property type="match status" value="1"/>
</dbReference>
<evidence type="ECO:0000256" key="5">
    <source>
        <dbReference type="ARBA" id="ARBA00049486"/>
    </source>
</evidence>
<dbReference type="Pfam" id="PF00132">
    <property type="entry name" value="Hexapep"/>
    <property type="match status" value="1"/>
</dbReference>
<dbReference type="PANTHER" id="PTHR42811">
    <property type="entry name" value="SERINE ACETYLTRANSFERASE"/>
    <property type="match status" value="1"/>
</dbReference>
<evidence type="ECO:0000313" key="7">
    <source>
        <dbReference type="EMBL" id="PWB70620.1"/>
    </source>
</evidence>
<protein>
    <recommendedName>
        <fullName evidence="6">Serine acetyltransferase</fullName>
        <ecNumber evidence="6">2.3.1.30</ecNumber>
    </recommendedName>
</protein>
<evidence type="ECO:0000256" key="4">
    <source>
        <dbReference type="ARBA" id="ARBA00023315"/>
    </source>
</evidence>
<dbReference type="InterPro" id="IPR053376">
    <property type="entry name" value="Serine_acetyltransferase"/>
</dbReference>
<dbReference type="InterPro" id="IPR005881">
    <property type="entry name" value="Ser_O-AcTrfase"/>
</dbReference>
<accession>A0A855X161</accession>
<dbReference type="CDD" id="cd03354">
    <property type="entry name" value="LbH_SAT"/>
    <property type="match status" value="1"/>
</dbReference>
<sequence>MIAIIEDIRAIYRNDPAAHTIEFLLYPGFQAITAHRFIHILYKLRIPFIPRLLSQIVRFLTGLEIHPGARIGKGFFVDHGAGVVIGETTEIGRNCVLFHNVTLGGTGKHVGKRHPTIGDNVFIGTGAILLGPIHVGNDVKIGANSFVVMRDVPSDCTVAGTPAKIIKRNDQLVDEELPKTVERILVS</sequence>
<keyword evidence="3 6" id="KW-0808">Transferase</keyword>
<dbReference type="Gene3D" id="1.10.3130.10">
    <property type="entry name" value="serine acetyltransferase, domain 1"/>
    <property type="match status" value="1"/>
</dbReference>
<name>A0A855X161_9BACT</name>
<dbReference type="Gene3D" id="2.160.10.10">
    <property type="entry name" value="Hexapeptide repeat proteins"/>
    <property type="match status" value="1"/>
</dbReference>
<dbReference type="InterPro" id="IPR045304">
    <property type="entry name" value="LbH_SAT"/>
</dbReference>
<dbReference type="FunFam" id="2.160.10.10:FF:000007">
    <property type="entry name" value="Serine acetyltransferase"/>
    <property type="match status" value="1"/>
</dbReference>
<dbReference type="EMBL" id="PQAP01000139">
    <property type="protein sequence ID" value="PWB70620.1"/>
    <property type="molecule type" value="Genomic_DNA"/>
</dbReference>
<evidence type="ECO:0000256" key="6">
    <source>
        <dbReference type="PIRNR" id="PIRNR000441"/>
    </source>
</evidence>
<dbReference type="GO" id="GO:0009001">
    <property type="term" value="F:serine O-acetyltransferase activity"/>
    <property type="evidence" value="ECO:0007669"/>
    <property type="project" value="UniProtKB-EC"/>
</dbReference>
<dbReference type="GO" id="GO:0005737">
    <property type="term" value="C:cytoplasm"/>
    <property type="evidence" value="ECO:0007669"/>
    <property type="project" value="InterPro"/>
</dbReference>